<dbReference type="PROSITE" id="PS51892">
    <property type="entry name" value="SUBTILASE"/>
    <property type="match status" value="1"/>
</dbReference>
<evidence type="ECO:0000256" key="7">
    <source>
        <dbReference type="SAM" id="SignalP"/>
    </source>
</evidence>
<feature type="active site" description="Charge relay system" evidence="5">
    <location>
        <position position="107"/>
    </location>
</feature>
<proteinExistence type="inferred from homology"/>
<evidence type="ECO:0000256" key="5">
    <source>
        <dbReference type="PROSITE-ProRule" id="PRU01240"/>
    </source>
</evidence>
<feature type="chain" id="PRO_5011228901" evidence="7">
    <location>
        <begin position="31"/>
        <end position="376"/>
    </location>
</feature>
<accession>A0A221P4F5</accession>
<dbReference type="STRING" id="1355015.LK06_026370"/>
<dbReference type="KEGG" id="splu:LK06_026370"/>
<keyword evidence="6" id="KW-1133">Transmembrane helix</keyword>
<evidence type="ECO:0000259" key="8">
    <source>
        <dbReference type="Pfam" id="PF00082"/>
    </source>
</evidence>
<dbReference type="PANTHER" id="PTHR43806:SF11">
    <property type="entry name" value="CEREVISIN-RELATED"/>
    <property type="match status" value="1"/>
</dbReference>
<name>A0A221P4F5_9ACTN</name>
<dbReference type="Pfam" id="PF00082">
    <property type="entry name" value="Peptidase_S8"/>
    <property type="match status" value="1"/>
</dbReference>
<keyword evidence="6" id="KW-0812">Transmembrane</keyword>
<dbReference type="InterPro" id="IPR050131">
    <property type="entry name" value="Peptidase_S8_subtilisin-like"/>
</dbReference>
<dbReference type="PANTHER" id="PTHR43806">
    <property type="entry name" value="PEPTIDASE S8"/>
    <property type="match status" value="1"/>
</dbReference>
<evidence type="ECO:0000256" key="2">
    <source>
        <dbReference type="ARBA" id="ARBA00022670"/>
    </source>
</evidence>
<evidence type="ECO:0000256" key="6">
    <source>
        <dbReference type="SAM" id="Phobius"/>
    </source>
</evidence>
<dbReference type="PROSITE" id="PS00137">
    <property type="entry name" value="SUBTILASE_HIS"/>
    <property type="match status" value="1"/>
</dbReference>
<protein>
    <submittedName>
        <fullName evidence="9">Serine protease</fullName>
    </submittedName>
</protein>
<comment type="similarity">
    <text evidence="1 5">Belongs to the peptidase S8 family.</text>
</comment>
<evidence type="ECO:0000256" key="3">
    <source>
        <dbReference type="ARBA" id="ARBA00022801"/>
    </source>
</evidence>
<dbReference type="Proteomes" id="UP000031501">
    <property type="component" value="Chromosome"/>
</dbReference>
<keyword evidence="4 5" id="KW-0720">Serine protease</keyword>
<feature type="active site" description="Charge relay system" evidence="5">
    <location>
        <position position="264"/>
    </location>
</feature>
<dbReference type="PROSITE" id="PS00136">
    <property type="entry name" value="SUBTILASE_ASP"/>
    <property type="match status" value="1"/>
</dbReference>
<dbReference type="OrthoDB" id="9798386at2"/>
<gene>
    <name evidence="9" type="ORF">LK07_27525</name>
</gene>
<keyword evidence="10" id="KW-1185">Reference proteome</keyword>
<evidence type="ECO:0000313" key="10">
    <source>
        <dbReference type="Proteomes" id="UP000031501"/>
    </source>
</evidence>
<keyword evidence="3 5" id="KW-0378">Hydrolase</keyword>
<evidence type="ECO:0000256" key="1">
    <source>
        <dbReference type="ARBA" id="ARBA00011073"/>
    </source>
</evidence>
<dbReference type="EMBL" id="CP022433">
    <property type="protein sequence ID" value="ASN27153.1"/>
    <property type="molecule type" value="Genomic_DNA"/>
</dbReference>
<keyword evidence="6" id="KW-0472">Membrane</keyword>
<evidence type="ECO:0000256" key="4">
    <source>
        <dbReference type="ARBA" id="ARBA00022825"/>
    </source>
</evidence>
<evidence type="ECO:0000313" key="9">
    <source>
        <dbReference type="EMBL" id="ASN27153.1"/>
    </source>
</evidence>
<sequence>MTRTSGESRLPRAAVRAAALLTAAAIPMLAAVPASGLDIRGSEWPLNRGHLAADRIWPTSRGKGVTVAVVDTGVQANHPDLVGRVLPGADFTGDTADGRTDTATVSHGTAIAGIIAGTGASHDGRGMTGLAPQARILPVRVSEQGVVASQLLADGITYAADHQAKVINVSIGSSIDYPAVRAAVAHAQARGALVVASAGNDGTSGNPIQYPAALPGVVAVSGVDSKGGFWPHSEHGPDIALAAPAVGIYSTNDQGEYVKADGTSYAAAYVSATAALLWARRPELTAGQVVSLLINTAQRRTSEARDQRYGYGIVDPRRALAAAAPTAVSNPLMTAPPAADPSGGVASAVWPASAAVGAVMLLAAAYALRRRRTPQN</sequence>
<feature type="domain" description="Peptidase S8/S53" evidence="8">
    <location>
        <begin position="62"/>
        <end position="312"/>
    </location>
</feature>
<feature type="transmembrane region" description="Helical" evidence="6">
    <location>
        <begin position="348"/>
        <end position="368"/>
    </location>
</feature>
<dbReference type="InterPro" id="IPR036852">
    <property type="entry name" value="Peptidase_S8/S53_dom_sf"/>
</dbReference>
<dbReference type="AlphaFoldDB" id="A0A221P4F5"/>
<dbReference type="GO" id="GO:0006508">
    <property type="term" value="P:proteolysis"/>
    <property type="evidence" value="ECO:0007669"/>
    <property type="project" value="UniProtKB-KW"/>
</dbReference>
<dbReference type="PRINTS" id="PR00723">
    <property type="entry name" value="SUBTILISIN"/>
</dbReference>
<dbReference type="GO" id="GO:0004252">
    <property type="term" value="F:serine-type endopeptidase activity"/>
    <property type="evidence" value="ECO:0007669"/>
    <property type="project" value="UniProtKB-UniRule"/>
</dbReference>
<reference evidence="9 10" key="1">
    <citation type="submission" date="2017-07" db="EMBL/GenBank/DDBJ databases">
        <title>Genome sequence of Streptomyces pluripotens MUSC 137T.</title>
        <authorList>
            <person name="Ser H.-L."/>
            <person name="Lee L.-H."/>
        </authorList>
    </citation>
    <scope>NUCLEOTIDE SEQUENCE [LARGE SCALE GENOMIC DNA]</scope>
    <source>
        <strain evidence="9 10">MUSC 137</strain>
    </source>
</reference>
<dbReference type="InterPro" id="IPR015500">
    <property type="entry name" value="Peptidase_S8_subtilisin-rel"/>
</dbReference>
<feature type="signal peptide" evidence="7">
    <location>
        <begin position="1"/>
        <end position="30"/>
    </location>
</feature>
<keyword evidence="2 5" id="KW-0645">Protease</keyword>
<dbReference type="Gene3D" id="3.40.50.200">
    <property type="entry name" value="Peptidase S8/S53 domain"/>
    <property type="match status" value="1"/>
</dbReference>
<dbReference type="RefSeq" id="WP_052318905.1">
    <property type="nucleotide sequence ID" value="NZ_CP021080.1"/>
</dbReference>
<dbReference type="InterPro" id="IPR000209">
    <property type="entry name" value="Peptidase_S8/S53_dom"/>
</dbReference>
<keyword evidence="7" id="KW-0732">Signal</keyword>
<feature type="active site" description="Charge relay system" evidence="5">
    <location>
        <position position="71"/>
    </location>
</feature>
<dbReference type="InterPro" id="IPR022398">
    <property type="entry name" value="Peptidase_S8_His-AS"/>
</dbReference>
<organism evidence="9 10">
    <name type="scientific">Streptomyces pluripotens</name>
    <dbReference type="NCBI Taxonomy" id="1355015"/>
    <lineage>
        <taxon>Bacteria</taxon>
        <taxon>Bacillati</taxon>
        <taxon>Actinomycetota</taxon>
        <taxon>Actinomycetes</taxon>
        <taxon>Kitasatosporales</taxon>
        <taxon>Streptomycetaceae</taxon>
        <taxon>Streptomyces</taxon>
    </lineage>
</organism>
<dbReference type="InterPro" id="IPR023827">
    <property type="entry name" value="Peptidase_S8_Asp-AS"/>
</dbReference>
<dbReference type="SUPFAM" id="SSF52743">
    <property type="entry name" value="Subtilisin-like"/>
    <property type="match status" value="1"/>
</dbReference>